<keyword evidence="1" id="KW-0472">Membrane</keyword>
<dbReference type="InterPro" id="IPR019182">
    <property type="entry name" value="Cytochrome_b-c1_su10_fun"/>
</dbReference>
<dbReference type="VEuPathDB" id="FungiDB:AMAG_03210"/>
<dbReference type="PANTHER" id="PTHR28254">
    <property type="entry name" value="CYTOCHROME B-C1 COMPLEX SUBUNIT 10"/>
    <property type="match status" value="1"/>
</dbReference>
<organism evidence="2 3">
    <name type="scientific">Allomyces macrogynus (strain ATCC 38327)</name>
    <name type="common">Allomyces javanicus var. macrogynus</name>
    <dbReference type="NCBI Taxonomy" id="578462"/>
    <lineage>
        <taxon>Eukaryota</taxon>
        <taxon>Fungi</taxon>
        <taxon>Fungi incertae sedis</taxon>
        <taxon>Blastocladiomycota</taxon>
        <taxon>Blastocladiomycetes</taxon>
        <taxon>Blastocladiales</taxon>
        <taxon>Blastocladiaceae</taxon>
        <taxon>Allomyces</taxon>
    </lineage>
</organism>
<reference evidence="3" key="2">
    <citation type="submission" date="2009-11" db="EMBL/GenBank/DDBJ databases">
        <title>The Genome Sequence of Allomyces macrogynus strain ATCC 38327.</title>
        <authorList>
            <consortium name="The Broad Institute Genome Sequencing Platform"/>
            <person name="Russ C."/>
            <person name="Cuomo C."/>
            <person name="Shea T."/>
            <person name="Young S.K."/>
            <person name="Zeng Q."/>
            <person name="Koehrsen M."/>
            <person name="Haas B."/>
            <person name="Borodovsky M."/>
            <person name="Guigo R."/>
            <person name="Alvarado L."/>
            <person name="Berlin A."/>
            <person name="Borenstein D."/>
            <person name="Chen Z."/>
            <person name="Engels R."/>
            <person name="Freedman E."/>
            <person name="Gellesch M."/>
            <person name="Goldberg J."/>
            <person name="Griggs A."/>
            <person name="Gujja S."/>
            <person name="Heiman D."/>
            <person name="Hepburn T."/>
            <person name="Howarth C."/>
            <person name="Jen D."/>
            <person name="Larson L."/>
            <person name="Lewis B."/>
            <person name="Mehta T."/>
            <person name="Park D."/>
            <person name="Pearson M."/>
            <person name="Roberts A."/>
            <person name="Saif S."/>
            <person name="Shenoy N."/>
            <person name="Sisk P."/>
            <person name="Stolte C."/>
            <person name="Sykes S."/>
            <person name="Walk T."/>
            <person name="White J."/>
            <person name="Yandava C."/>
            <person name="Burger G."/>
            <person name="Gray M.W."/>
            <person name="Holland P.W.H."/>
            <person name="King N."/>
            <person name="Lang F.B.F."/>
            <person name="Roger A.J."/>
            <person name="Ruiz-Trillo I."/>
            <person name="Lander E."/>
            <person name="Nusbaum C."/>
        </authorList>
    </citation>
    <scope>NUCLEOTIDE SEQUENCE [LARGE SCALE GENOMIC DNA]</scope>
    <source>
        <strain evidence="3">ATCC 38327</strain>
    </source>
</reference>
<accession>A0A0L0S4R0</accession>
<dbReference type="GO" id="GO:0005739">
    <property type="term" value="C:mitochondrion"/>
    <property type="evidence" value="ECO:0007669"/>
    <property type="project" value="GOC"/>
</dbReference>
<keyword evidence="3" id="KW-1185">Reference proteome</keyword>
<keyword evidence="1" id="KW-0812">Transmembrane</keyword>
<sequence>MRPQVTSGLQVAGFGVKRLSQWVPTLAVWGGAAGLGVLYFAEKIPMIRRDVLQNIPVIGAHWRKMVEEADAEAQ</sequence>
<dbReference type="InterPro" id="IPR029027">
    <property type="entry name" value="Single_a-helix_sf"/>
</dbReference>
<evidence type="ECO:0000313" key="2">
    <source>
        <dbReference type="EMBL" id="KNE57503.1"/>
    </source>
</evidence>
<dbReference type="OrthoDB" id="2391627at2759"/>
<evidence type="ECO:0000256" key="1">
    <source>
        <dbReference type="SAM" id="Phobius"/>
    </source>
</evidence>
<keyword evidence="1" id="KW-1133">Transmembrane helix</keyword>
<name>A0A0L0S4R0_ALLM3</name>
<dbReference type="Gene3D" id="1.20.5.220">
    <property type="match status" value="1"/>
</dbReference>
<gene>
    <name evidence="2" type="ORF">AMAG_03210</name>
</gene>
<evidence type="ECO:0000313" key="3">
    <source>
        <dbReference type="Proteomes" id="UP000054350"/>
    </source>
</evidence>
<dbReference type="EMBL" id="GG745331">
    <property type="protein sequence ID" value="KNE57503.1"/>
    <property type="molecule type" value="Genomic_DNA"/>
</dbReference>
<dbReference type="GO" id="GO:0006122">
    <property type="term" value="P:mitochondrial electron transport, ubiquinol to cytochrome c"/>
    <property type="evidence" value="ECO:0007669"/>
    <property type="project" value="InterPro"/>
</dbReference>
<dbReference type="AlphaFoldDB" id="A0A0L0S4R0"/>
<protein>
    <submittedName>
        <fullName evidence="2">Uncharacterized protein</fullName>
    </submittedName>
</protein>
<proteinExistence type="predicted"/>
<feature type="transmembrane region" description="Helical" evidence="1">
    <location>
        <begin position="22"/>
        <end position="41"/>
    </location>
</feature>
<dbReference type="Pfam" id="PF09796">
    <property type="entry name" value="QCR10"/>
    <property type="match status" value="1"/>
</dbReference>
<dbReference type="OMA" id="NEYWLSK"/>
<reference evidence="2 3" key="1">
    <citation type="submission" date="2009-11" db="EMBL/GenBank/DDBJ databases">
        <title>Annotation of Allomyces macrogynus ATCC 38327.</title>
        <authorList>
            <consortium name="The Broad Institute Genome Sequencing Platform"/>
            <person name="Russ C."/>
            <person name="Cuomo C."/>
            <person name="Burger G."/>
            <person name="Gray M.W."/>
            <person name="Holland P.W.H."/>
            <person name="King N."/>
            <person name="Lang F.B.F."/>
            <person name="Roger A.J."/>
            <person name="Ruiz-Trillo I."/>
            <person name="Young S.K."/>
            <person name="Zeng Q."/>
            <person name="Gargeya S."/>
            <person name="Fitzgerald M."/>
            <person name="Haas B."/>
            <person name="Abouelleil A."/>
            <person name="Alvarado L."/>
            <person name="Arachchi H.M."/>
            <person name="Berlin A."/>
            <person name="Chapman S.B."/>
            <person name="Gearin G."/>
            <person name="Goldberg J."/>
            <person name="Griggs A."/>
            <person name="Gujja S."/>
            <person name="Hansen M."/>
            <person name="Heiman D."/>
            <person name="Howarth C."/>
            <person name="Larimer J."/>
            <person name="Lui A."/>
            <person name="MacDonald P.J.P."/>
            <person name="McCowen C."/>
            <person name="Montmayeur A."/>
            <person name="Murphy C."/>
            <person name="Neiman D."/>
            <person name="Pearson M."/>
            <person name="Priest M."/>
            <person name="Roberts A."/>
            <person name="Saif S."/>
            <person name="Shea T."/>
            <person name="Sisk P."/>
            <person name="Stolte C."/>
            <person name="Sykes S."/>
            <person name="Wortman J."/>
            <person name="Nusbaum C."/>
            <person name="Birren B."/>
        </authorList>
    </citation>
    <scope>NUCLEOTIDE SEQUENCE [LARGE SCALE GENOMIC DNA]</scope>
    <source>
        <strain evidence="2 3">ATCC 38327</strain>
    </source>
</reference>
<dbReference type="PANTHER" id="PTHR28254:SF1">
    <property type="entry name" value="CYTOCHROME B-C1 COMPLEX SUBUNIT 10, MITOCHONDRIAL"/>
    <property type="match status" value="1"/>
</dbReference>
<dbReference type="SUPFAM" id="SSF81518">
    <property type="entry name" value="Subunit XI (6.4 kDa protein) of cytochrome bc1 complex (Ubiquinol-cytochrome c reductase)"/>
    <property type="match status" value="1"/>
</dbReference>
<dbReference type="Proteomes" id="UP000054350">
    <property type="component" value="Unassembled WGS sequence"/>
</dbReference>